<protein>
    <recommendedName>
        <fullName evidence="4">RepB-like DNA primase domain-containing protein</fullName>
    </recommendedName>
</protein>
<dbReference type="Proteomes" id="UP001597048">
    <property type="component" value="Unassembled WGS sequence"/>
</dbReference>
<accession>A0ABW3KLY7</accession>
<evidence type="ECO:0000313" key="2">
    <source>
        <dbReference type="EMBL" id="MFD1009081.1"/>
    </source>
</evidence>
<organism evidence="2 3">
    <name type="scientific">Oceanisphaera ostreae</name>
    <dbReference type="NCBI Taxonomy" id="914151"/>
    <lineage>
        <taxon>Bacteria</taxon>
        <taxon>Pseudomonadati</taxon>
        <taxon>Pseudomonadota</taxon>
        <taxon>Gammaproteobacteria</taxon>
        <taxon>Aeromonadales</taxon>
        <taxon>Aeromonadaceae</taxon>
        <taxon>Oceanisphaera</taxon>
    </lineage>
</organism>
<evidence type="ECO:0000256" key="1">
    <source>
        <dbReference type="SAM" id="Coils"/>
    </source>
</evidence>
<dbReference type="RefSeq" id="WP_379559065.1">
    <property type="nucleotide sequence ID" value="NZ_JBHTJS010000050.1"/>
</dbReference>
<dbReference type="EMBL" id="JBHTJS010000050">
    <property type="protein sequence ID" value="MFD1009081.1"/>
    <property type="molecule type" value="Genomic_DNA"/>
</dbReference>
<gene>
    <name evidence="2" type="ORF">ACFQ1C_13080</name>
</gene>
<proteinExistence type="predicted"/>
<keyword evidence="3" id="KW-1185">Reference proteome</keyword>
<name>A0ABW3KLY7_9GAMM</name>
<sequence>MSAFNYEAGTTGAAVEASPFWQTSDGESLAAPIDMLSTALCSGFGKYHTNNPDAKKHTPYEAMTLAGIAEMMEAPPSAAKDSAQWVIFSNYNGEHGRNAEHQRKHGLFFALWSDIDEAEGVPTVDILSRACGGAGSVETWLYSSKSAKEANQKARLIFPLSKPVDGHTFELLQEVLNNHIEAQGIKPDRVNETCTQVCYLPNKGEFYTTEKLDELDGCEPLNPSAWAVEVDALRAKYKAEQAATKERTAASKQRMAELMALGTFQPRTAAAQAYDSRDILLNNGGKATGSRVLSPHSSSGTAGITFRDGKWFSSHSSDVDAGMGNIGKDGKAFGDSFDLICFFEYGNDEKAAAAALSNELNPNNKQQQVDYMANKASQEALELLERQAATLNTQAPSHVDITKPHGIVGDICDLMSLKARRDIPELYPAAAMQLMSLVGHKRKSVLTDRFSILSLTIAESAVGKDNPQGTLSSIAKQLGVSKHIMGGIGSFKEMITNMIDGDGVTVYSSDEVHSIFQSIASKNAASYEQKIEAEILKMSTNELYLFRGMEKRDNLARLTKKLDEDDKEVAKAVNNLEAAEATGDPAKIKAASDEKQKRINIIAKTRSHIEYITNGWPFPYFGFMGFSTPKNMEAITADPDNIASGMLGRMLITRTGNYIPKVKRELDKGAITFQEIEVIEKLAAIQNLRSEPLEITAEASELLGKYADFYEADEQRLHNTMGAVWRRAYEQTVKVATVLALGNKYISVEDVEYANAYVLNSICDLEHVIIQVAAAANGASDQTVLKAAQGTLLKDCKASKGRTKYEITKFITRNEKWTAMQEVDMSRDRVQELIDHLISAGALETVQSPRSVRYRTTNPS</sequence>
<reference evidence="3" key="1">
    <citation type="journal article" date="2019" name="Int. J. Syst. Evol. Microbiol.">
        <title>The Global Catalogue of Microorganisms (GCM) 10K type strain sequencing project: providing services to taxonomists for standard genome sequencing and annotation.</title>
        <authorList>
            <consortium name="The Broad Institute Genomics Platform"/>
            <consortium name="The Broad Institute Genome Sequencing Center for Infectious Disease"/>
            <person name="Wu L."/>
            <person name="Ma J."/>
        </authorList>
    </citation>
    <scope>NUCLEOTIDE SEQUENCE [LARGE SCALE GENOMIC DNA]</scope>
    <source>
        <strain evidence="3">CCUG 60525</strain>
    </source>
</reference>
<keyword evidence="1" id="KW-0175">Coiled coil</keyword>
<comment type="caution">
    <text evidence="2">The sequence shown here is derived from an EMBL/GenBank/DDBJ whole genome shotgun (WGS) entry which is preliminary data.</text>
</comment>
<feature type="coiled-coil region" evidence="1">
    <location>
        <begin position="555"/>
        <end position="582"/>
    </location>
</feature>
<evidence type="ECO:0000313" key="3">
    <source>
        <dbReference type="Proteomes" id="UP001597048"/>
    </source>
</evidence>
<evidence type="ECO:0008006" key="4">
    <source>
        <dbReference type="Google" id="ProtNLM"/>
    </source>
</evidence>